<keyword evidence="2" id="KW-1185">Reference proteome</keyword>
<sequence>MEGELLKSLEPYLPLILPCFNEEKYMNQPAKEDSEEAQVNKVVEPAREAAAEEAREIVAEAREAVIEVGEVTTQDPPNEI</sequence>
<evidence type="ECO:0000313" key="1">
    <source>
        <dbReference type="EMBL" id="GFZ04444.1"/>
    </source>
</evidence>
<protein>
    <submittedName>
        <fullName evidence="1">Uncharacterized protein</fullName>
    </submittedName>
</protein>
<evidence type="ECO:0000313" key="2">
    <source>
        <dbReference type="Proteomes" id="UP000585474"/>
    </source>
</evidence>
<proteinExistence type="predicted"/>
<accession>A0A7J0G0S5</accession>
<dbReference type="Proteomes" id="UP000585474">
    <property type="component" value="Unassembled WGS sequence"/>
</dbReference>
<comment type="caution">
    <text evidence="1">The sequence shown here is derived from an EMBL/GenBank/DDBJ whole genome shotgun (WGS) entry which is preliminary data.</text>
</comment>
<organism evidence="1 2">
    <name type="scientific">Actinidia rufa</name>
    <dbReference type="NCBI Taxonomy" id="165716"/>
    <lineage>
        <taxon>Eukaryota</taxon>
        <taxon>Viridiplantae</taxon>
        <taxon>Streptophyta</taxon>
        <taxon>Embryophyta</taxon>
        <taxon>Tracheophyta</taxon>
        <taxon>Spermatophyta</taxon>
        <taxon>Magnoliopsida</taxon>
        <taxon>eudicotyledons</taxon>
        <taxon>Gunneridae</taxon>
        <taxon>Pentapetalae</taxon>
        <taxon>asterids</taxon>
        <taxon>Ericales</taxon>
        <taxon>Actinidiaceae</taxon>
        <taxon>Actinidia</taxon>
    </lineage>
</organism>
<reference evidence="1 2" key="1">
    <citation type="submission" date="2019-07" db="EMBL/GenBank/DDBJ databases">
        <title>De Novo Assembly of kiwifruit Actinidia rufa.</title>
        <authorList>
            <person name="Sugita-Konishi S."/>
            <person name="Sato K."/>
            <person name="Mori E."/>
            <person name="Abe Y."/>
            <person name="Kisaki G."/>
            <person name="Hamano K."/>
            <person name="Suezawa K."/>
            <person name="Otani M."/>
            <person name="Fukuda T."/>
            <person name="Manabe T."/>
            <person name="Gomi K."/>
            <person name="Tabuchi M."/>
            <person name="Akimitsu K."/>
            <person name="Kataoka I."/>
        </authorList>
    </citation>
    <scope>NUCLEOTIDE SEQUENCE [LARGE SCALE GENOMIC DNA]</scope>
    <source>
        <strain evidence="2">cv. Fuchu</strain>
    </source>
</reference>
<dbReference type="EMBL" id="BJWL01000017">
    <property type="protein sequence ID" value="GFZ04444.1"/>
    <property type="molecule type" value="Genomic_DNA"/>
</dbReference>
<gene>
    <name evidence="1" type="ORF">Acr_17g0000160</name>
</gene>
<dbReference type="AlphaFoldDB" id="A0A7J0G0S5"/>
<name>A0A7J0G0S5_9ERIC</name>